<comment type="caution">
    <text evidence="1">The sequence shown here is derived from an EMBL/GenBank/DDBJ whole genome shotgun (WGS) entry which is preliminary data.</text>
</comment>
<keyword evidence="2" id="KW-1185">Reference proteome</keyword>
<proteinExistence type="predicted"/>
<dbReference type="Proteomes" id="UP001176806">
    <property type="component" value="Unassembled WGS sequence"/>
</dbReference>
<name>A0ABT8WTF7_9FLAO</name>
<organism evidence="1 2">
    <name type="scientific">Flavivirga jejuensis</name>
    <dbReference type="NCBI Taxonomy" id="870487"/>
    <lineage>
        <taxon>Bacteria</taxon>
        <taxon>Pseudomonadati</taxon>
        <taxon>Bacteroidota</taxon>
        <taxon>Flavobacteriia</taxon>
        <taxon>Flavobacteriales</taxon>
        <taxon>Flavobacteriaceae</taxon>
        <taxon>Flavivirga</taxon>
    </lineage>
</organism>
<dbReference type="RefSeq" id="WP_303303532.1">
    <property type="nucleotide sequence ID" value="NZ_BAABDA010000059.1"/>
</dbReference>
<gene>
    <name evidence="1" type="ORF">Q4Q40_18805</name>
</gene>
<accession>A0ABT8WTF7</accession>
<protein>
    <submittedName>
        <fullName evidence="1">Uncharacterized protein</fullName>
    </submittedName>
</protein>
<dbReference type="EMBL" id="JAUOEL010000007">
    <property type="protein sequence ID" value="MDO5976254.1"/>
    <property type="molecule type" value="Genomic_DNA"/>
</dbReference>
<evidence type="ECO:0000313" key="2">
    <source>
        <dbReference type="Proteomes" id="UP001176806"/>
    </source>
</evidence>
<reference evidence="1" key="1">
    <citation type="submission" date="2023-07" db="EMBL/GenBank/DDBJ databases">
        <title>Two novel species in the genus Flavivirga.</title>
        <authorList>
            <person name="Kwon K."/>
        </authorList>
    </citation>
    <scope>NUCLEOTIDE SEQUENCE</scope>
    <source>
        <strain evidence="1">KACC 14158</strain>
    </source>
</reference>
<evidence type="ECO:0000313" key="1">
    <source>
        <dbReference type="EMBL" id="MDO5976254.1"/>
    </source>
</evidence>
<sequence>MAHIDPPYPANEWISKAKSKSKFAINHNIDEKTVRKIVKEKDGYRIPVRTL</sequence>